<evidence type="ECO:0000256" key="8">
    <source>
        <dbReference type="ARBA" id="ARBA00023157"/>
    </source>
</evidence>
<dbReference type="GO" id="GO:0004222">
    <property type="term" value="F:metalloendopeptidase activity"/>
    <property type="evidence" value="ECO:0007669"/>
    <property type="project" value="UniProtKB-UniRule"/>
</dbReference>
<dbReference type="InterPro" id="IPR024079">
    <property type="entry name" value="MetalloPept_cat_dom_sf"/>
</dbReference>
<accession>A0AAJ7RR96</accession>
<protein>
    <recommendedName>
        <fullName evidence="11">Metalloendopeptidase</fullName>
        <ecNumber evidence="11">3.4.24.-</ecNumber>
    </recommendedName>
</protein>
<evidence type="ECO:0000313" key="14">
    <source>
        <dbReference type="RefSeq" id="XP_024945654.1"/>
    </source>
</evidence>
<dbReference type="GO" id="GO:0008270">
    <property type="term" value="F:zinc ion binding"/>
    <property type="evidence" value="ECO:0007669"/>
    <property type="project" value="UniProtKB-UniRule"/>
</dbReference>
<feature type="binding site" evidence="10">
    <location>
        <position position="347"/>
    </location>
    <ligand>
        <name>Zn(2+)</name>
        <dbReference type="ChEBI" id="CHEBI:29105"/>
        <note>catalytic</note>
    </ligand>
</feature>
<keyword evidence="13" id="KW-1185">Reference proteome</keyword>
<evidence type="ECO:0000256" key="2">
    <source>
        <dbReference type="ARBA" id="ARBA00022723"/>
    </source>
</evidence>
<evidence type="ECO:0000256" key="11">
    <source>
        <dbReference type="RuleBase" id="RU361183"/>
    </source>
</evidence>
<comment type="caution">
    <text evidence="10">Lacks conserved residue(s) required for the propagation of feature annotation.</text>
</comment>
<comment type="cofactor">
    <cofactor evidence="10 11">
        <name>Zn(2+)</name>
        <dbReference type="ChEBI" id="CHEBI:29105"/>
    </cofactor>
    <text evidence="10 11">Binds 1 zinc ion per subunit.</text>
</comment>
<dbReference type="SMART" id="SM00235">
    <property type="entry name" value="ZnMc"/>
    <property type="match status" value="1"/>
</dbReference>
<keyword evidence="3" id="KW-0732">Signal</keyword>
<evidence type="ECO:0000259" key="12">
    <source>
        <dbReference type="PROSITE" id="PS51864"/>
    </source>
</evidence>
<dbReference type="Proteomes" id="UP000694920">
    <property type="component" value="Unplaced"/>
</dbReference>
<evidence type="ECO:0000313" key="13">
    <source>
        <dbReference type="Proteomes" id="UP000694920"/>
    </source>
</evidence>
<keyword evidence="9" id="KW-0325">Glycoprotein</keyword>
<feature type="domain" description="Peptidase M12A" evidence="12">
    <location>
        <begin position="253"/>
        <end position="451"/>
    </location>
</feature>
<dbReference type="CDD" id="cd04280">
    <property type="entry name" value="ZnMc_astacin_like"/>
    <property type="match status" value="1"/>
</dbReference>
<dbReference type="InterPro" id="IPR001506">
    <property type="entry name" value="Peptidase_M12A"/>
</dbReference>
<keyword evidence="2 10" id="KW-0479">Metal-binding</keyword>
<dbReference type="PROSITE" id="PS51864">
    <property type="entry name" value="ASTACIN"/>
    <property type="match status" value="1"/>
</dbReference>
<feature type="binding site" evidence="10">
    <location>
        <position position="357"/>
    </location>
    <ligand>
        <name>Zn(2+)</name>
        <dbReference type="ChEBI" id="CHEBI:29105"/>
        <note>catalytic</note>
    </ligand>
</feature>
<evidence type="ECO:0000256" key="4">
    <source>
        <dbReference type="ARBA" id="ARBA00022801"/>
    </source>
</evidence>
<reference evidence="14" key="1">
    <citation type="submission" date="2025-08" db="UniProtKB">
        <authorList>
            <consortium name="RefSeq"/>
        </authorList>
    </citation>
    <scope>IDENTIFICATION</scope>
</reference>
<evidence type="ECO:0000256" key="1">
    <source>
        <dbReference type="ARBA" id="ARBA00022670"/>
    </source>
</evidence>
<gene>
    <name evidence="14" type="primary">LOC107272649</name>
</gene>
<keyword evidence="5 10" id="KW-0862">Zinc</keyword>
<keyword evidence="7" id="KW-0865">Zymogen</keyword>
<dbReference type="FunFam" id="3.40.390.10:FF:000015">
    <property type="entry name" value="Meprin A subunit"/>
    <property type="match status" value="1"/>
</dbReference>
<evidence type="ECO:0000256" key="10">
    <source>
        <dbReference type="PROSITE-ProRule" id="PRU01211"/>
    </source>
</evidence>
<dbReference type="AlphaFoldDB" id="A0AAJ7RR96"/>
<dbReference type="Gene3D" id="3.40.390.10">
    <property type="entry name" value="Collagenase (Catalytic Domain)"/>
    <property type="match status" value="1"/>
</dbReference>
<dbReference type="EC" id="3.4.24.-" evidence="11"/>
<feature type="binding site" evidence="10">
    <location>
        <position position="351"/>
    </location>
    <ligand>
        <name>Zn(2+)</name>
        <dbReference type="ChEBI" id="CHEBI:29105"/>
        <note>catalytic</note>
    </ligand>
</feature>
<dbReference type="PANTHER" id="PTHR10127">
    <property type="entry name" value="DISCOIDIN, CUB, EGF, LAMININ , AND ZINC METALLOPROTEASE DOMAIN CONTAINING"/>
    <property type="match status" value="1"/>
</dbReference>
<dbReference type="InterPro" id="IPR006026">
    <property type="entry name" value="Peptidase_Metallo"/>
</dbReference>
<evidence type="ECO:0000256" key="3">
    <source>
        <dbReference type="ARBA" id="ARBA00022729"/>
    </source>
</evidence>
<evidence type="ECO:0000256" key="9">
    <source>
        <dbReference type="ARBA" id="ARBA00023180"/>
    </source>
</evidence>
<keyword evidence="4 10" id="KW-0378">Hydrolase</keyword>
<feature type="active site" evidence="10">
    <location>
        <position position="348"/>
    </location>
</feature>
<evidence type="ECO:0000256" key="5">
    <source>
        <dbReference type="ARBA" id="ARBA00022833"/>
    </source>
</evidence>
<dbReference type="GO" id="GO:0006508">
    <property type="term" value="P:proteolysis"/>
    <property type="evidence" value="ECO:0007669"/>
    <property type="project" value="UniProtKB-KW"/>
</dbReference>
<evidence type="ECO:0000256" key="6">
    <source>
        <dbReference type="ARBA" id="ARBA00023049"/>
    </source>
</evidence>
<name>A0AAJ7RR96_CEPCN</name>
<dbReference type="SUPFAM" id="SSF55486">
    <property type="entry name" value="Metalloproteases ('zincins'), catalytic domain"/>
    <property type="match status" value="1"/>
</dbReference>
<proteinExistence type="predicted"/>
<keyword evidence="6 10" id="KW-0482">Metalloprotease</keyword>
<keyword evidence="8" id="KW-1015">Disulfide bond</keyword>
<dbReference type="PANTHER" id="PTHR10127:SF780">
    <property type="entry name" value="METALLOENDOPEPTIDASE"/>
    <property type="match status" value="1"/>
</dbReference>
<dbReference type="Pfam" id="PF01400">
    <property type="entry name" value="Astacin"/>
    <property type="match status" value="1"/>
</dbReference>
<sequence>MAGSRPDETRTIDLSSWLLCLAEIQKDDLSGLVNIAHDRPNVNDRICSDFFHRAAHCSISRSFSKNSIPMRVVHVYAGTKKSSGYEPLHPNDTKITLMGHIYSPVGFRLPNYIDPHAISPGVQIPESADACLEAFGYSLLQADPANASSTTYTANRITSATIFRRATSTTLYHSFVIFASYLGSRAVSHRGTHGKAIPPAPRFVGVFNDNYDHDKIAESIRSWTPKDQQNVWELSGLYEGDIMLHPDEPDTKNGLLDATAKWPGGVVPYYIQEDDFDQDEITLIKKSIEEYHEKTCLKFRRYKETDEDYLTIQGSQSGCWSLVGRHGKGQVLNLQTPGCVHRGVVVHEVMHALGFYHQQSAADRDEWVKIHWDNIQTGKEHNFNKYDSDTVTDYGIGYDYKSIMHYSAHAFSKNGEPTISPIKEKVEIGQRKGLSEKDVAKVQFMYKEECDTREPGGSVVTSTTTTDSGILGWIFD</sequence>
<dbReference type="PRINTS" id="PR00480">
    <property type="entry name" value="ASTACIN"/>
</dbReference>
<dbReference type="InterPro" id="IPR034035">
    <property type="entry name" value="Astacin-like_dom"/>
</dbReference>
<evidence type="ECO:0000256" key="7">
    <source>
        <dbReference type="ARBA" id="ARBA00023145"/>
    </source>
</evidence>
<keyword evidence="1 10" id="KW-0645">Protease</keyword>
<dbReference type="RefSeq" id="XP_024945654.1">
    <property type="nucleotide sequence ID" value="XM_025089886.1"/>
</dbReference>
<dbReference type="GeneID" id="107272649"/>
<organism evidence="13 14">
    <name type="scientific">Cephus cinctus</name>
    <name type="common">Wheat stem sawfly</name>
    <dbReference type="NCBI Taxonomy" id="211228"/>
    <lineage>
        <taxon>Eukaryota</taxon>
        <taxon>Metazoa</taxon>
        <taxon>Ecdysozoa</taxon>
        <taxon>Arthropoda</taxon>
        <taxon>Hexapoda</taxon>
        <taxon>Insecta</taxon>
        <taxon>Pterygota</taxon>
        <taxon>Neoptera</taxon>
        <taxon>Endopterygota</taxon>
        <taxon>Hymenoptera</taxon>
        <taxon>Cephoidea</taxon>
        <taxon>Cephidae</taxon>
        <taxon>Cephus</taxon>
    </lineage>
</organism>
<dbReference type="KEGG" id="ccin:107272649"/>